<accession>A0ACB9GY93</accession>
<reference evidence="2" key="1">
    <citation type="journal article" date="2022" name="Mol. Ecol. Resour.">
        <title>The genomes of chicory, endive, great burdock and yacon provide insights into Asteraceae palaeo-polyploidization history and plant inulin production.</title>
        <authorList>
            <person name="Fan W."/>
            <person name="Wang S."/>
            <person name="Wang H."/>
            <person name="Wang A."/>
            <person name="Jiang F."/>
            <person name="Liu H."/>
            <person name="Zhao H."/>
            <person name="Xu D."/>
            <person name="Zhang Y."/>
        </authorList>
    </citation>
    <scope>NUCLEOTIDE SEQUENCE [LARGE SCALE GENOMIC DNA]</scope>
    <source>
        <strain evidence="2">cv. Punajuju</strain>
    </source>
</reference>
<sequence length="293" mass="34350">MDALTKSLQQREYEIKKKEAKLQKEKTKLQLKKRVGERLSSCKQLVNQSYTLRKVAEGLKSELEMLHKRRTELEAQLKAESFESLQTEIMKLENALQDDDDLQEKMSNLQRELIEKDEQLQDLKDQSNAFRLAIKRKNDELQDARLELIDGLETYPTGGGIGTKIMGLVDSKPFFVGCYSTEKMKENAAKFASLCRHLTEDPNWHPFTSITIGSDQKETIDEEDEKMVTLKAECSEEQYRAVVTALIERNRYRHSGREPMQELWNYKEEREASLIEGIDYILNEWKIHKQRKW</sequence>
<dbReference type="Proteomes" id="UP001055811">
    <property type="component" value="Linkage Group LG01"/>
</dbReference>
<evidence type="ECO:0000313" key="1">
    <source>
        <dbReference type="EMBL" id="KAI3788065.1"/>
    </source>
</evidence>
<gene>
    <name evidence="1" type="ORF">L2E82_00702</name>
</gene>
<keyword evidence="2" id="KW-1185">Reference proteome</keyword>
<dbReference type="EMBL" id="CM042009">
    <property type="protein sequence ID" value="KAI3788065.1"/>
    <property type="molecule type" value="Genomic_DNA"/>
</dbReference>
<protein>
    <submittedName>
        <fullName evidence="1">Uncharacterized protein</fullName>
    </submittedName>
</protein>
<comment type="caution">
    <text evidence="1">The sequence shown here is derived from an EMBL/GenBank/DDBJ whole genome shotgun (WGS) entry which is preliminary data.</text>
</comment>
<evidence type="ECO:0000313" key="2">
    <source>
        <dbReference type="Proteomes" id="UP001055811"/>
    </source>
</evidence>
<name>A0ACB9GY93_CICIN</name>
<reference evidence="1 2" key="2">
    <citation type="journal article" date="2022" name="Mol. Ecol. Resour.">
        <title>The genomes of chicory, endive, great burdock and yacon provide insights into Asteraceae paleo-polyploidization history and plant inulin production.</title>
        <authorList>
            <person name="Fan W."/>
            <person name="Wang S."/>
            <person name="Wang H."/>
            <person name="Wang A."/>
            <person name="Jiang F."/>
            <person name="Liu H."/>
            <person name="Zhao H."/>
            <person name="Xu D."/>
            <person name="Zhang Y."/>
        </authorList>
    </citation>
    <scope>NUCLEOTIDE SEQUENCE [LARGE SCALE GENOMIC DNA]</scope>
    <source>
        <strain evidence="2">cv. Punajuju</strain>
        <tissue evidence="1">Leaves</tissue>
    </source>
</reference>
<proteinExistence type="predicted"/>
<organism evidence="1 2">
    <name type="scientific">Cichorium intybus</name>
    <name type="common">Chicory</name>
    <dbReference type="NCBI Taxonomy" id="13427"/>
    <lineage>
        <taxon>Eukaryota</taxon>
        <taxon>Viridiplantae</taxon>
        <taxon>Streptophyta</taxon>
        <taxon>Embryophyta</taxon>
        <taxon>Tracheophyta</taxon>
        <taxon>Spermatophyta</taxon>
        <taxon>Magnoliopsida</taxon>
        <taxon>eudicotyledons</taxon>
        <taxon>Gunneridae</taxon>
        <taxon>Pentapetalae</taxon>
        <taxon>asterids</taxon>
        <taxon>campanulids</taxon>
        <taxon>Asterales</taxon>
        <taxon>Asteraceae</taxon>
        <taxon>Cichorioideae</taxon>
        <taxon>Cichorieae</taxon>
        <taxon>Cichoriinae</taxon>
        <taxon>Cichorium</taxon>
    </lineage>
</organism>